<feature type="domain" description="Acyl-CoA oxidase/dehydrogenase middle" evidence="7">
    <location>
        <begin position="128"/>
        <end position="220"/>
    </location>
</feature>
<dbReference type="PANTHER" id="PTHR43884:SF12">
    <property type="entry name" value="ISOVALERYL-COA DEHYDROGENASE, MITOCHONDRIAL-RELATED"/>
    <property type="match status" value="1"/>
</dbReference>
<sequence length="387" mass="43253">MTEGNRFMWYFTEEEKQIQKMCRDFARQELAPVAEKHDTEESFNMDAFKKMGEIGVLGITADPEYGGAGMGALSATIVMEEFGKACASSTLSYLAHSILCVNNIENNASKEQKEKYLPKLITGEHIGCMGMSEPEYGSDAVGIQTKAEKKDDHYLLNGTKMWITNAQYADIAYVYTRTGKERKNLSTFILEKDKGHFDFGSPIHKMGMRASPTGELIFDNSKVGLEQLVGNEGDSIYHMMKNLEIERITIAGISLGIAQACVDQCIKYANERSQFGKNIGEYQMIQKMIAEMATETEMMRNFLYNVAYRYDQGEKGPVVAAQVKLAIPKMATKIALDAIQLHGGYGYSREFPVERMMRDNKLNEIGAGTNEVMIMIIAKNLLKAAQA</sequence>
<evidence type="ECO:0000256" key="4">
    <source>
        <dbReference type="ARBA" id="ARBA00022827"/>
    </source>
</evidence>
<name>A0ABY0IHY1_9BACT</name>
<dbReference type="InterPro" id="IPR046373">
    <property type="entry name" value="Acyl-CoA_Oxase/DH_mid-dom_sf"/>
</dbReference>
<comment type="caution">
    <text evidence="9">The sequence shown here is derived from an EMBL/GenBank/DDBJ whole genome shotgun (WGS) entry which is preliminary data.</text>
</comment>
<accession>A0ABY0IHY1</accession>
<dbReference type="InterPro" id="IPR036250">
    <property type="entry name" value="AcylCo_DH-like_C"/>
</dbReference>
<dbReference type="InterPro" id="IPR037069">
    <property type="entry name" value="AcylCoA_DH/ox_N_sf"/>
</dbReference>
<dbReference type="InterPro" id="IPR006091">
    <property type="entry name" value="Acyl-CoA_Oxase/DH_mid-dom"/>
</dbReference>
<dbReference type="Proteomes" id="UP000443582">
    <property type="component" value="Unassembled WGS sequence"/>
</dbReference>
<gene>
    <name evidence="9" type="ORF">DAY19_01955</name>
</gene>
<evidence type="ECO:0000259" key="6">
    <source>
        <dbReference type="Pfam" id="PF00441"/>
    </source>
</evidence>
<protein>
    <submittedName>
        <fullName evidence="9">Isovaleryl-CoA dehydrogenase</fullName>
    </submittedName>
</protein>
<proteinExistence type="inferred from homology"/>
<dbReference type="PROSITE" id="PS00073">
    <property type="entry name" value="ACYL_COA_DH_2"/>
    <property type="match status" value="1"/>
</dbReference>
<keyword evidence="10" id="KW-1185">Reference proteome</keyword>
<keyword evidence="4 5" id="KW-0274">FAD</keyword>
<dbReference type="Gene3D" id="2.40.110.10">
    <property type="entry name" value="Butyryl-CoA Dehydrogenase, subunit A, domain 2"/>
    <property type="match status" value="1"/>
</dbReference>
<reference evidence="10" key="1">
    <citation type="journal article" date="2019" name="Int. J. Syst. Evol. Microbiol.">
        <title>Halobacteriovorax valvorus sp. nov., a novel prokaryotic predator isolated from coastal seawater of China.</title>
        <authorList>
            <person name="Chen M.-X."/>
        </authorList>
    </citation>
    <scope>NUCLEOTIDE SEQUENCE [LARGE SCALE GENOMIC DNA]</scope>
    <source>
        <strain evidence="10">BL9</strain>
    </source>
</reference>
<keyword evidence="5" id="KW-0560">Oxidoreductase</keyword>
<dbReference type="Pfam" id="PF00441">
    <property type="entry name" value="Acyl-CoA_dh_1"/>
    <property type="match status" value="1"/>
</dbReference>
<dbReference type="PANTHER" id="PTHR43884">
    <property type="entry name" value="ACYL-COA DEHYDROGENASE"/>
    <property type="match status" value="1"/>
</dbReference>
<feature type="domain" description="Acyl-CoA dehydrogenase/oxidase N-terminal" evidence="8">
    <location>
        <begin position="12"/>
        <end position="124"/>
    </location>
</feature>
<evidence type="ECO:0000256" key="2">
    <source>
        <dbReference type="ARBA" id="ARBA00009347"/>
    </source>
</evidence>
<evidence type="ECO:0000256" key="5">
    <source>
        <dbReference type="RuleBase" id="RU362125"/>
    </source>
</evidence>
<evidence type="ECO:0000256" key="3">
    <source>
        <dbReference type="ARBA" id="ARBA00022630"/>
    </source>
</evidence>
<dbReference type="InterPro" id="IPR009075">
    <property type="entry name" value="AcylCo_DH/oxidase_C"/>
</dbReference>
<dbReference type="Gene3D" id="1.20.140.10">
    <property type="entry name" value="Butyryl-CoA Dehydrogenase, subunit A, domain 3"/>
    <property type="match status" value="1"/>
</dbReference>
<comment type="similarity">
    <text evidence="2 5">Belongs to the acyl-CoA dehydrogenase family.</text>
</comment>
<dbReference type="SUPFAM" id="SSF47203">
    <property type="entry name" value="Acyl-CoA dehydrogenase C-terminal domain-like"/>
    <property type="match status" value="1"/>
</dbReference>
<dbReference type="EMBL" id="QDKL01000001">
    <property type="protein sequence ID" value="RZF22559.1"/>
    <property type="molecule type" value="Genomic_DNA"/>
</dbReference>
<organism evidence="9 10">
    <name type="scientific">Halobacteriovorax vibrionivorans</name>
    <dbReference type="NCBI Taxonomy" id="2152716"/>
    <lineage>
        <taxon>Bacteria</taxon>
        <taxon>Pseudomonadati</taxon>
        <taxon>Bdellovibrionota</taxon>
        <taxon>Bacteriovoracia</taxon>
        <taxon>Bacteriovoracales</taxon>
        <taxon>Halobacteriovoraceae</taxon>
        <taxon>Halobacteriovorax</taxon>
    </lineage>
</organism>
<comment type="cofactor">
    <cofactor evidence="1 5">
        <name>FAD</name>
        <dbReference type="ChEBI" id="CHEBI:57692"/>
    </cofactor>
</comment>
<evidence type="ECO:0000259" key="7">
    <source>
        <dbReference type="Pfam" id="PF02770"/>
    </source>
</evidence>
<dbReference type="Pfam" id="PF02771">
    <property type="entry name" value="Acyl-CoA_dh_N"/>
    <property type="match status" value="1"/>
</dbReference>
<keyword evidence="3 5" id="KW-0285">Flavoprotein</keyword>
<feature type="domain" description="Acyl-CoA dehydrogenase/oxidase C-terminal" evidence="6">
    <location>
        <begin position="237"/>
        <end position="382"/>
    </location>
</feature>
<dbReference type="InterPro" id="IPR009100">
    <property type="entry name" value="AcylCoA_DH/oxidase_NM_dom_sf"/>
</dbReference>
<evidence type="ECO:0000313" key="10">
    <source>
        <dbReference type="Proteomes" id="UP000443582"/>
    </source>
</evidence>
<dbReference type="Pfam" id="PF02770">
    <property type="entry name" value="Acyl-CoA_dh_M"/>
    <property type="match status" value="1"/>
</dbReference>
<dbReference type="InterPro" id="IPR006089">
    <property type="entry name" value="Acyl-CoA_DH_CS"/>
</dbReference>
<evidence type="ECO:0000313" key="9">
    <source>
        <dbReference type="EMBL" id="RZF22559.1"/>
    </source>
</evidence>
<dbReference type="PIRSF" id="PIRSF016578">
    <property type="entry name" value="HsaA"/>
    <property type="match status" value="1"/>
</dbReference>
<dbReference type="SUPFAM" id="SSF56645">
    <property type="entry name" value="Acyl-CoA dehydrogenase NM domain-like"/>
    <property type="match status" value="1"/>
</dbReference>
<evidence type="ECO:0000256" key="1">
    <source>
        <dbReference type="ARBA" id="ARBA00001974"/>
    </source>
</evidence>
<dbReference type="InterPro" id="IPR013786">
    <property type="entry name" value="AcylCoA_DH/ox_N"/>
</dbReference>
<dbReference type="Gene3D" id="1.10.540.10">
    <property type="entry name" value="Acyl-CoA dehydrogenase/oxidase, N-terminal domain"/>
    <property type="match status" value="1"/>
</dbReference>
<evidence type="ECO:0000259" key="8">
    <source>
        <dbReference type="Pfam" id="PF02771"/>
    </source>
</evidence>